<evidence type="ECO:0000313" key="3">
    <source>
        <dbReference type="Proteomes" id="UP000289738"/>
    </source>
</evidence>
<proteinExistence type="predicted"/>
<gene>
    <name evidence="2" type="ORF">Ahy_B02g058001</name>
</gene>
<keyword evidence="3" id="KW-1185">Reference proteome</keyword>
<accession>A0A445ADK3</accession>
<evidence type="ECO:0000256" key="1">
    <source>
        <dbReference type="SAM" id="MobiDB-lite"/>
    </source>
</evidence>
<name>A0A445ADK3_ARAHY</name>
<evidence type="ECO:0000313" key="2">
    <source>
        <dbReference type="EMBL" id="RYR24498.1"/>
    </source>
</evidence>
<dbReference type="InterPro" id="IPR009737">
    <property type="entry name" value="Aim32/Apd1-like"/>
</dbReference>
<dbReference type="EMBL" id="SDMP01000012">
    <property type="protein sequence ID" value="RYR24498.1"/>
    <property type="molecule type" value="Genomic_DNA"/>
</dbReference>
<dbReference type="PANTHER" id="PTHR31902">
    <property type="entry name" value="ACTIN PATCHES DISTAL PROTEIN 1"/>
    <property type="match status" value="1"/>
</dbReference>
<sequence length="302" mass="33650">MSLSIRGALASRDSISGTIPFKSLSLKHSERGFFVDSVALAKQIWKVSKLESLEASIEAAFEAIRSRGTNSHVGEFKCLLGAKPTLKKELIGAPIVTHPKSLKLPKEFDTRTQWSQCSTIGTIIVGGESGRRSYSSAKLPFNFKCLLDEVFNDVPSLLQQHIVKGEIIDSLWRGQMALSEDEQIKSQEQRFLLNGLGSFEEGNAMYRSEDNSGGCCQTNLNVIIMLPYNCTNRFHIQTQDDGSRAHNREKDDLNHAMSRSSAEDLKRPNAHEGYNWGTDNDDYGKAFQDSLNSSAYPPYFIC</sequence>
<dbReference type="STRING" id="3818.A0A445ADK3"/>
<dbReference type="AlphaFoldDB" id="A0A445ADK3"/>
<feature type="compositionally biased region" description="Basic and acidic residues" evidence="1">
    <location>
        <begin position="261"/>
        <end position="270"/>
    </location>
</feature>
<protein>
    <submittedName>
        <fullName evidence="2">Uncharacterized protein</fullName>
    </submittedName>
</protein>
<comment type="caution">
    <text evidence="2">The sequence shown here is derived from an EMBL/GenBank/DDBJ whole genome shotgun (WGS) entry which is preliminary data.</text>
</comment>
<organism evidence="2 3">
    <name type="scientific">Arachis hypogaea</name>
    <name type="common">Peanut</name>
    <dbReference type="NCBI Taxonomy" id="3818"/>
    <lineage>
        <taxon>Eukaryota</taxon>
        <taxon>Viridiplantae</taxon>
        <taxon>Streptophyta</taxon>
        <taxon>Embryophyta</taxon>
        <taxon>Tracheophyta</taxon>
        <taxon>Spermatophyta</taxon>
        <taxon>Magnoliopsida</taxon>
        <taxon>eudicotyledons</taxon>
        <taxon>Gunneridae</taxon>
        <taxon>Pentapetalae</taxon>
        <taxon>rosids</taxon>
        <taxon>fabids</taxon>
        <taxon>Fabales</taxon>
        <taxon>Fabaceae</taxon>
        <taxon>Papilionoideae</taxon>
        <taxon>50 kb inversion clade</taxon>
        <taxon>dalbergioids sensu lato</taxon>
        <taxon>Dalbergieae</taxon>
        <taxon>Pterocarpus clade</taxon>
        <taxon>Arachis</taxon>
    </lineage>
</organism>
<reference evidence="2 3" key="1">
    <citation type="submission" date="2019-01" db="EMBL/GenBank/DDBJ databases">
        <title>Sequencing of cultivated peanut Arachis hypogaea provides insights into genome evolution and oil improvement.</title>
        <authorList>
            <person name="Chen X."/>
        </authorList>
    </citation>
    <scope>NUCLEOTIDE SEQUENCE [LARGE SCALE GENOMIC DNA]</scope>
    <source>
        <strain evidence="3">cv. Fuhuasheng</strain>
        <tissue evidence="2">Leaves</tissue>
    </source>
</reference>
<dbReference type="PANTHER" id="PTHR31902:SF14">
    <property type="entry name" value="ACTIN PATCHES DISTAL PROTEIN 1"/>
    <property type="match status" value="1"/>
</dbReference>
<feature type="region of interest" description="Disordered" evidence="1">
    <location>
        <begin position="253"/>
        <end position="275"/>
    </location>
</feature>
<dbReference type="Proteomes" id="UP000289738">
    <property type="component" value="Chromosome B02"/>
</dbReference>